<reference evidence="2" key="4">
    <citation type="journal article" date="2015" name="G3 (Bethesda)">
        <title>Genome sequences of three phytopathogenic species of the Magnaporthaceae family of fungi.</title>
        <authorList>
            <person name="Okagaki L.H."/>
            <person name="Nunes C.C."/>
            <person name="Sailsbery J."/>
            <person name="Clay B."/>
            <person name="Brown D."/>
            <person name="John T."/>
            <person name="Oh Y."/>
            <person name="Young N."/>
            <person name="Fitzgerald M."/>
            <person name="Haas B.J."/>
            <person name="Zeng Q."/>
            <person name="Young S."/>
            <person name="Adiconis X."/>
            <person name="Fan L."/>
            <person name="Levin J.Z."/>
            <person name="Mitchell T.K."/>
            <person name="Okubara P.A."/>
            <person name="Farman M.L."/>
            <person name="Kohn L.M."/>
            <person name="Birren B."/>
            <person name="Ma L.-J."/>
            <person name="Dean R.A."/>
        </authorList>
    </citation>
    <scope>NUCLEOTIDE SEQUENCE</scope>
    <source>
        <strain evidence="2">R3-111a-1</strain>
    </source>
</reference>
<evidence type="ECO:0000313" key="2">
    <source>
        <dbReference type="EnsemblFungi" id="EJT74791"/>
    </source>
</evidence>
<dbReference type="EMBL" id="GL385398">
    <property type="protein sequence ID" value="EJT74791.1"/>
    <property type="molecule type" value="Genomic_DNA"/>
</dbReference>
<sequence>MTLLLDSATSHARFFAGHIEKPDGEQEPGAGPQQHARLPQLQPFKDLGAKLPTLSRAVPAMPAGGR</sequence>
<dbReference type="GeneID" id="20349087"/>
<name>J3P543_GAET3</name>
<dbReference type="AlphaFoldDB" id="J3P543"/>
<gene>
    <name evidence="2" type="primary">20349087</name>
    <name evidence="1" type="ORF">GGTG_08629</name>
</gene>
<evidence type="ECO:0000313" key="1">
    <source>
        <dbReference type="EMBL" id="EJT74791.1"/>
    </source>
</evidence>
<protein>
    <submittedName>
        <fullName evidence="1 2">Uncharacterized protein</fullName>
    </submittedName>
</protein>
<accession>J3P543</accession>
<proteinExistence type="predicted"/>
<keyword evidence="3" id="KW-1185">Reference proteome</keyword>
<dbReference type="HOGENOM" id="CLU_2831350_0_0_1"/>
<dbReference type="RefSeq" id="XP_009224735.1">
    <property type="nucleotide sequence ID" value="XM_009226471.1"/>
</dbReference>
<dbReference type="EnsemblFungi" id="EJT74791">
    <property type="protein sequence ID" value="EJT74791"/>
    <property type="gene ID" value="GGTG_08629"/>
</dbReference>
<reference evidence="3" key="1">
    <citation type="submission" date="2010-07" db="EMBL/GenBank/DDBJ databases">
        <title>The genome sequence of Gaeumannomyces graminis var. tritici strain R3-111a-1.</title>
        <authorList>
            <consortium name="The Broad Institute Genome Sequencing Platform"/>
            <person name="Ma L.-J."/>
            <person name="Dead R."/>
            <person name="Young S."/>
            <person name="Zeng Q."/>
            <person name="Koehrsen M."/>
            <person name="Alvarado L."/>
            <person name="Berlin A."/>
            <person name="Chapman S.B."/>
            <person name="Chen Z."/>
            <person name="Freedman E."/>
            <person name="Gellesch M."/>
            <person name="Goldberg J."/>
            <person name="Griggs A."/>
            <person name="Gujja S."/>
            <person name="Heilman E.R."/>
            <person name="Heiman D."/>
            <person name="Hepburn T."/>
            <person name="Howarth C."/>
            <person name="Jen D."/>
            <person name="Larson L."/>
            <person name="Mehta T."/>
            <person name="Neiman D."/>
            <person name="Pearson M."/>
            <person name="Roberts A."/>
            <person name="Saif S."/>
            <person name="Shea T."/>
            <person name="Shenoy N."/>
            <person name="Sisk P."/>
            <person name="Stolte C."/>
            <person name="Sykes S."/>
            <person name="Walk T."/>
            <person name="White J."/>
            <person name="Yandava C."/>
            <person name="Haas B."/>
            <person name="Nusbaum C."/>
            <person name="Birren B."/>
        </authorList>
    </citation>
    <scope>NUCLEOTIDE SEQUENCE [LARGE SCALE GENOMIC DNA]</scope>
    <source>
        <strain evidence="3">R3-111a-1</strain>
    </source>
</reference>
<dbReference type="VEuPathDB" id="FungiDB:GGTG_08629"/>
<organism evidence="1">
    <name type="scientific">Gaeumannomyces tritici (strain R3-111a-1)</name>
    <name type="common">Wheat and barley take-all root rot fungus</name>
    <name type="synonym">Gaeumannomyces graminis var. tritici</name>
    <dbReference type="NCBI Taxonomy" id="644352"/>
    <lineage>
        <taxon>Eukaryota</taxon>
        <taxon>Fungi</taxon>
        <taxon>Dikarya</taxon>
        <taxon>Ascomycota</taxon>
        <taxon>Pezizomycotina</taxon>
        <taxon>Sordariomycetes</taxon>
        <taxon>Sordariomycetidae</taxon>
        <taxon>Magnaporthales</taxon>
        <taxon>Magnaporthaceae</taxon>
        <taxon>Gaeumannomyces</taxon>
    </lineage>
</organism>
<reference evidence="1" key="3">
    <citation type="submission" date="2010-09" db="EMBL/GenBank/DDBJ databases">
        <title>Annotation of Gaeumannomyces graminis var. tritici R3-111a-1.</title>
        <authorList>
            <consortium name="The Broad Institute Genome Sequencing Platform"/>
            <person name="Ma L.-J."/>
            <person name="Dead R."/>
            <person name="Young S.K."/>
            <person name="Zeng Q."/>
            <person name="Gargeya S."/>
            <person name="Fitzgerald M."/>
            <person name="Haas B."/>
            <person name="Abouelleil A."/>
            <person name="Alvarado L."/>
            <person name="Arachchi H.M."/>
            <person name="Berlin A."/>
            <person name="Brown A."/>
            <person name="Chapman S.B."/>
            <person name="Chen Z."/>
            <person name="Dunbar C."/>
            <person name="Freedman E."/>
            <person name="Gearin G."/>
            <person name="Gellesch M."/>
            <person name="Goldberg J."/>
            <person name="Griggs A."/>
            <person name="Gujja S."/>
            <person name="Heiman D."/>
            <person name="Howarth C."/>
            <person name="Larson L."/>
            <person name="Lui A."/>
            <person name="MacDonald P.J.P."/>
            <person name="Mehta T."/>
            <person name="Montmayeur A."/>
            <person name="Murphy C."/>
            <person name="Neiman D."/>
            <person name="Pearson M."/>
            <person name="Priest M."/>
            <person name="Roberts A."/>
            <person name="Saif S."/>
            <person name="Shea T."/>
            <person name="Shenoy N."/>
            <person name="Sisk P."/>
            <person name="Stolte C."/>
            <person name="Sykes S."/>
            <person name="Yandava C."/>
            <person name="Wortman J."/>
            <person name="Nusbaum C."/>
            <person name="Birren B."/>
        </authorList>
    </citation>
    <scope>NUCLEOTIDE SEQUENCE</scope>
    <source>
        <strain evidence="1">R3-111a-1</strain>
    </source>
</reference>
<reference evidence="1" key="2">
    <citation type="submission" date="2010-07" db="EMBL/GenBank/DDBJ databases">
        <authorList>
            <consortium name="The Broad Institute Genome Sequencing Platform"/>
            <consortium name="Broad Institute Genome Sequencing Center for Infectious Disease"/>
            <person name="Ma L.-J."/>
            <person name="Dead R."/>
            <person name="Young S."/>
            <person name="Zeng Q."/>
            <person name="Koehrsen M."/>
            <person name="Alvarado L."/>
            <person name="Berlin A."/>
            <person name="Chapman S.B."/>
            <person name="Chen Z."/>
            <person name="Freedman E."/>
            <person name="Gellesch M."/>
            <person name="Goldberg J."/>
            <person name="Griggs A."/>
            <person name="Gujja S."/>
            <person name="Heilman E.R."/>
            <person name="Heiman D."/>
            <person name="Hepburn T."/>
            <person name="Howarth C."/>
            <person name="Jen D."/>
            <person name="Larson L."/>
            <person name="Mehta T."/>
            <person name="Neiman D."/>
            <person name="Pearson M."/>
            <person name="Roberts A."/>
            <person name="Saif S."/>
            <person name="Shea T."/>
            <person name="Shenoy N."/>
            <person name="Sisk P."/>
            <person name="Stolte C."/>
            <person name="Sykes S."/>
            <person name="Walk T."/>
            <person name="White J."/>
            <person name="Yandava C."/>
            <person name="Haas B."/>
            <person name="Nusbaum C."/>
            <person name="Birren B."/>
        </authorList>
    </citation>
    <scope>NUCLEOTIDE SEQUENCE</scope>
    <source>
        <strain evidence="1">R3-111a-1</strain>
    </source>
</reference>
<dbReference type="Proteomes" id="UP000006039">
    <property type="component" value="Unassembled WGS sequence"/>
</dbReference>
<evidence type="ECO:0000313" key="3">
    <source>
        <dbReference type="Proteomes" id="UP000006039"/>
    </source>
</evidence>
<reference evidence="2" key="5">
    <citation type="submission" date="2018-04" db="UniProtKB">
        <authorList>
            <consortium name="EnsemblFungi"/>
        </authorList>
    </citation>
    <scope>IDENTIFICATION</scope>
    <source>
        <strain evidence="2">R3-111a-1</strain>
    </source>
</reference>